<proteinExistence type="inferred from homology"/>
<dbReference type="InterPro" id="IPR032362">
    <property type="entry name" value="Ferlin_C"/>
</dbReference>
<dbReference type="SUPFAM" id="SSF49562">
    <property type="entry name" value="C2 domain (Calcium/lipid-binding domain, CaLB)"/>
    <property type="match status" value="6"/>
</dbReference>
<keyword evidence="17" id="KW-1185">Reference proteome</keyword>
<evidence type="ECO:0000256" key="14">
    <source>
        <dbReference type="SAM" id="Phobius"/>
    </source>
</evidence>
<dbReference type="InterPro" id="IPR037724">
    <property type="entry name" value="C2E_Ferlin"/>
</dbReference>
<keyword evidence="11 14" id="KW-0472">Membrane</keyword>
<comment type="caution">
    <text evidence="16">The sequence shown here is derived from an EMBL/GenBank/DDBJ whole genome shotgun (WGS) entry which is preliminary data.</text>
</comment>
<dbReference type="InterPro" id="IPR000008">
    <property type="entry name" value="C2_dom"/>
</dbReference>
<dbReference type="CDD" id="cd04011">
    <property type="entry name" value="C2B_Ferlin"/>
    <property type="match status" value="1"/>
</dbReference>
<dbReference type="EMBL" id="JAIZAY010000017">
    <property type="protein sequence ID" value="KAJ8026374.1"/>
    <property type="molecule type" value="Genomic_DNA"/>
</dbReference>
<name>A0A9Q1BI58_HOLLE</name>
<comment type="subcellular location">
    <subcellularLocation>
        <location evidence="1">Cell membrane</location>
        <topology evidence="1">Single-pass type II membrane protein</topology>
    </subcellularLocation>
    <subcellularLocation>
        <location evidence="2">Cytoplasmic vesicle membrane</location>
        <topology evidence="2">Single-pass type II membrane protein</topology>
    </subcellularLocation>
</comment>
<evidence type="ECO:0000256" key="1">
    <source>
        <dbReference type="ARBA" id="ARBA00004401"/>
    </source>
</evidence>
<evidence type="ECO:0000259" key="15">
    <source>
        <dbReference type="PROSITE" id="PS50004"/>
    </source>
</evidence>
<keyword evidence="8" id="KW-0106">Calcium</keyword>
<feature type="domain" description="C2" evidence="15">
    <location>
        <begin position="1078"/>
        <end position="1205"/>
    </location>
</feature>
<accession>A0A9Q1BI58</accession>
<evidence type="ECO:0000256" key="5">
    <source>
        <dbReference type="ARBA" id="ARBA00022692"/>
    </source>
</evidence>
<feature type="domain" description="C2" evidence="15">
    <location>
        <begin position="174"/>
        <end position="310"/>
    </location>
</feature>
<evidence type="ECO:0000256" key="4">
    <source>
        <dbReference type="ARBA" id="ARBA00022475"/>
    </source>
</evidence>
<dbReference type="SMART" id="SM01201">
    <property type="entry name" value="FerB"/>
    <property type="match status" value="1"/>
</dbReference>
<comment type="similarity">
    <text evidence="3">Belongs to the ferlin family.</text>
</comment>
<protein>
    <submittedName>
        <fullName evidence="16">Dysferlin</fullName>
    </submittedName>
</protein>
<dbReference type="Pfam" id="PF16165">
    <property type="entry name" value="Ferlin_C"/>
    <property type="match status" value="1"/>
</dbReference>
<dbReference type="GO" id="GO:0007009">
    <property type="term" value="P:plasma membrane organization"/>
    <property type="evidence" value="ECO:0007669"/>
    <property type="project" value="TreeGrafter"/>
</dbReference>
<evidence type="ECO:0000256" key="13">
    <source>
        <dbReference type="SAM" id="MobiDB-lite"/>
    </source>
</evidence>
<keyword evidence="5 14" id="KW-0812">Transmembrane</keyword>
<evidence type="ECO:0000256" key="3">
    <source>
        <dbReference type="ARBA" id="ARBA00007561"/>
    </source>
</evidence>
<dbReference type="PANTHER" id="PTHR12546:SF33">
    <property type="entry name" value="SPERM VESICLE FUSION PROTEIN FER-1"/>
    <property type="match status" value="1"/>
</dbReference>
<dbReference type="Proteomes" id="UP001152320">
    <property type="component" value="Chromosome 17"/>
</dbReference>
<organism evidence="16 17">
    <name type="scientific">Holothuria leucospilota</name>
    <name type="common">Black long sea cucumber</name>
    <name type="synonym">Mertensiothuria leucospilota</name>
    <dbReference type="NCBI Taxonomy" id="206669"/>
    <lineage>
        <taxon>Eukaryota</taxon>
        <taxon>Metazoa</taxon>
        <taxon>Echinodermata</taxon>
        <taxon>Eleutherozoa</taxon>
        <taxon>Echinozoa</taxon>
        <taxon>Holothuroidea</taxon>
        <taxon>Aspidochirotacea</taxon>
        <taxon>Aspidochirotida</taxon>
        <taxon>Holothuriidae</taxon>
        <taxon>Holothuria</taxon>
    </lineage>
</organism>
<feature type="compositionally biased region" description="Basic and acidic residues" evidence="13">
    <location>
        <begin position="1231"/>
        <end position="1240"/>
    </location>
</feature>
<dbReference type="InterPro" id="IPR037721">
    <property type="entry name" value="Ferlin"/>
</dbReference>
<dbReference type="CDD" id="cd04017">
    <property type="entry name" value="C2D_Ferlin"/>
    <property type="match status" value="1"/>
</dbReference>
<feature type="domain" description="C2" evidence="15">
    <location>
        <begin position="1377"/>
        <end position="1495"/>
    </location>
</feature>
<dbReference type="SMART" id="SM00694">
    <property type="entry name" value="DysFC"/>
    <property type="match status" value="2"/>
</dbReference>
<evidence type="ECO:0000256" key="7">
    <source>
        <dbReference type="ARBA" id="ARBA00022737"/>
    </source>
</evidence>
<feature type="region of interest" description="Disordered" evidence="13">
    <location>
        <begin position="1200"/>
        <end position="1263"/>
    </location>
</feature>
<dbReference type="GO" id="GO:0061025">
    <property type="term" value="P:membrane fusion"/>
    <property type="evidence" value="ECO:0007669"/>
    <property type="project" value="TreeGrafter"/>
</dbReference>
<dbReference type="CDD" id="cd04037">
    <property type="entry name" value="C2E_Ferlin"/>
    <property type="match status" value="1"/>
</dbReference>
<feature type="domain" description="C2" evidence="15">
    <location>
        <begin position="1611"/>
        <end position="1760"/>
    </location>
</feature>
<evidence type="ECO:0000313" key="17">
    <source>
        <dbReference type="Proteomes" id="UP001152320"/>
    </source>
</evidence>
<feature type="domain" description="C2" evidence="15">
    <location>
        <begin position="917"/>
        <end position="1043"/>
    </location>
</feature>
<dbReference type="GO" id="GO:0046872">
    <property type="term" value="F:metal ion binding"/>
    <property type="evidence" value="ECO:0007669"/>
    <property type="project" value="UniProtKB-KW"/>
</dbReference>
<dbReference type="OrthoDB" id="10059618at2759"/>
<dbReference type="InterPro" id="IPR037720">
    <property type="entry name" value="C2B_Ferlin"/>
</dbReference>
<feature type="region of interest" description="Disordered" evidence="13">
    <location>
        <begin position="1815"/>
        <end position="1840"/>
    </location>
</feature>
<dbReference type="Pfam" id="PF08165">
    <property type="entry name" value="FerA"/>
    <property type="match status" value="1"/>
</dbReference>
<keyword evidence="6" id="KW-0479">Metal-binding</keyword>
<dbReference type="Pfam" id="PF22901">
    <property type="entry name" value="dsrm_Ferlin"/>
    <property type="match status" value="1"/>
</dbReference>
<evidence type="ECO:0000256" key="2">
    <source>
        <dbReference type="ARBA" id="ARBA00004483"/>
    </source>
</evidence>
<dbReference type="Pfam" id="PF08151">
    <property type="entry name" value="FerI"/>
    <property type="match status" value="1"/>
</dbReference>
<dbReference type="SMART" id="SM00239">
    <property type="entry name" value="C2"/>
    <property type="match status" value="5"/>
</dbReference>
<evidence type="ECO:0000256" key="9">
    <source>
        <dbReference type="ARBA" id="ARBA00022968"/>
    </source>
</evidence>
<dbReference type="InterPro" id="IPR037723">
    <property type="entry name" value="C2D_Ferlin"/>
</dbReference>
<dbReference type="SMART" id="SM00693">
    <property type="entry name" value="DysFN"/>
    <property type="match status" value="2"/>
</dbReference>
<dbReference type="InterPro" id="IPR012560">
    <property type="entry name" value="Ferlin_A-domain"/>
</dbReference>
<dbReference type="CDD" id="cd08374">
    <property type="entry name" value="C2F_Ferlin"/>
    <property type="match status" value="1"/>
</dbReference>
<sequence length="1897" mass="217609">MSSQPMQASDIKERIAQRKVPRLDRTKLSQKTQDFQLRVKVWEARQLAGGNINPVCKVSCIGSAQTTRVKHATSKPYFDEVFFFNFHLAPTELMDEVLLFQVFDSRVLRSDALIGSFSLDLGVIYGSEEHAIQNKWLLLTQEDMNKTGIKGYLQISASLVGPGDEAPVFMKAEEESDIETNLLQPPGMAVQKGVFRFKIFHAEDLPQMDSSFMEGMKKVFRVGEEQKELVDPYLIVSYAGKSMETDIKYRNDHPEWNQEINLPISFPSMCERIKLQLRDWDRLSSDDFIGTAFLELNDISSRGDAGFLPTFGPCFVNYYGSTREFSDVRDQYEWMNTGKGKGMAYRGRVLLSVDTAIGSVLPDQPVTSIGTEDLVRVQKYLRRRKYRLYASFMEASMINETETQASIEFEVSIGNFGNKLESNVTPQPSSTQPTNAVYDGLHYYFLPWLSNKPLIVVDSDWEDISFRLESLNLLFSKIQRIEKHLKTVKTSLKSGAPATEVAAQLIATIDHLVKDCKKPLPSLVGQSGKANELDHRLYEQRANCLREVIDAATKLRENATDIEDAIEEIDGYLTMLNELAVEPQNSLPDIVLWMLSGGKRVAYRRIPVYEVMYSSKGKDACGRYCGIVKTFFLKYPGNRGKSIGAERIPGTVRVGLWFGLELESDNFRKNLKDAHMAIFAETYENQMNIMGQWTSKGVPRPKFSDASGKLPLPKEKFTCPELWSWDEDWFVSVESSLLYDVDAGMTNFLEDCYEMQCRRLPGTPWEVATVTYTTVRGDPLPKKEDIECPFNWKWDDEWTVDINRGVDEEGFEYSLEATTGKWSSLEKPYHLCRRVRWIRPRSVINKGRKVSDVAPTVDPEGWEYATFFTSRFHAKENKTDMVRRRRWHRRMVARSPRASVNFSLLQKTDSDAMDAAGMSSPRLFLTHDKVYKFQMRAYMYQARDLMASDSDSFSDPYAYVSFLHRSGKTEVVQHSLCPTWDQTIIFEEMEIHGDPALFAANPPDVIVEIFDSDKFNNDELLGRCQIKPMIKIDTRDQRVPRLAWHTVYRSGQTSGELLASFELFLIEENTDLPYAPPMRGNLYIVPKGIRPVLQKTGVEILCWGVRNMKKYMQMSVLSPNIEFEIGGKVVESSMIQDVSYNPNFPQPVLFLEVDLPREELYTPPINIKVRDNRAFGRKPIVGVAVVKHLAGYRCVATSEVTQKPSPTPPPALPKPSQADGKKRKSAVMFQEEEKGDKVEDGDTIIPMPEDGPDPQPAEKKRKKTRFSMAVLKNRKWMFKKEKSFDPESLVDDEIDWWSKYYASKGENTKCHTYLEKGYDKLKIYRTELEEVQEFNEFQDFCETFMLSRGKKKDVGASNNVGEFKGLFKIYPLPSGAPTPARQFHHLPSSETIECLIRVYVIRALDLAPKDKNGLSDPYLKVSLGSTLLNDSDNYKPNTLNPFFGRVFELKTNLPSNKDLTITVMDKDLLSRDDLIGSTTIDLENRYLTKFRATCGLPATYCLTGINRWRDSLTPKMILDAYCEAKNIANPVYNEDACTMIFNGVHHDLITYEKDLIHHEHLGPPEQRLCLHILHKLNLVPEHIETRRLFTPLMPGIDQGRIEMWVDIFPLNLGTPGSPVDVSPRVPRKFELRCIIWNTKDVILDETSITGERMSDIYVKGWLAGLDEKQETDVHYRSLNGTGNFNWRFVFEFDYIPPEQVMVISRKEHLWSLDKTEIRVPPTLIIQIWDNDKFSPDDFLGTLELNLNHMPASAKKSKKCSLKQLPDPLGEREVPMVSLFEQKRVRGWWPCMNEETGERELTGKVEMELEILDEEEAREKPTAPARDEPNQHPTLEPPVRPETSFQWISSPWMSMRYIIWFNFKYYIIYGLLLILLILFVILFVYNVPGVTVQKVFGV</sequence>
<keyword evidence="4" id="KW-1003">Cell membrane</keyword>
<dbReference type="GO" id="GO:0005886">
    <property type="term" value="C:plasma membrane"/>
    <property type="evidence" value="ECO:0007669"/>
    <property type="project" value="UniProtKB-SubCell"/>
</dbReference>
<feature type="compositionally biased region" description="Basic and acidic residues" evidence="13">
    <location>
        <begin position="1816"/>
        <end position="1829"/>
    </location>
</feature>
<dbReference type="SMART" id="SM01200">
    <property type="entry name" value="FerA"/>
    <property type="match status" value="1"/>
</dbReference>
<dbReference type="InterPro" id="IPR012561">
    <property type="entry name" value="Ferlin_B-domain"/>
</dbReference>
<dbReference type="Pfam" id="PF08150">
    <property type="entry name" value="FerB"/>
    <property type="match status" value="1"/>
</dbReference>
<dbReference type="InterPro" id="IPR037722">
    <property type="entry name" value="C2C_Ferlin"/>
</dbReference>
<dbReference type="InterPro" id="IPR012968">
    <property type="entry name" value="FerIin_dom"/>
</dbReference>
<evidence type="ECO:0000313" key="16">
    <source>
        <dbReference type="EMBL" id="KAJ8026374.1"/>
    </source>
</evidence>
<feature type="transmembrane region" description="Helical" evidence="14">
    <location>
        <begin position="1864"/>
        <end position="1884"/>
    </location>
</feature>
<keyword evidence="9" id="KW-0735">Signal-anchor</keyword>
<dbReference type="FunFam" id="2.60.40.150:FF:000026">
    <property type="entry name" value="dysferlin isoform X2"/>
    <property type="match status" value="1"/>
</dbReference>
<dbReference type="InterPro" id="IPR055072">
    <property type="entry name" value="Ferlin_DSRM"/>
</dbReference>
<evidence type="ECO:0000256" key="6">
    <source>
        <dbReference type="ARBA" id="ARBA00022723"/>
    </source>
</evidence>
<dbReference type="Pfam" id="PF00168">
    <property type="entry name" value="C2"/>
    <property type="match status" value="5"/>
</dbReference>
<dbReference type="PANTHER" id="PTHR12546">
    <property type="entry name" value="FER-1-LIKE"/>
    <property type="match status" value="1"/>
</dbReference>
<feature type="domain" description="C2" evidence="15">
    <location>
        <begin position="17"/>
        <end position="137"/>
    </location>
</feature>
<reference evidence="16" key="1">
    <citation type="submission" date="2021-10" db="EMBL/GenBank/DDBJ databases">
        <title>Tropical sea cucumber genome reveals ecological adaptation and Cuvierian tubules defense mechanism.</title>
        <authorList>
            <person name="Chen T."/>
        </authorList>
    </citation>
    <scope>NUCLEOTIDE SEQUENCE</scope>
    <source>
        <strain evidence="16">Nanhai2018</strain>
        <tissue evidence="16">Muscle</tissue>
    </source>
</reference>
<dbReference type="InterPro" id="IPR037725">
    <property type="entry name" value="C2F_Ferlin"/>
</dbReference>
<dbReference type="GO" id="GO:0030659">
    <property type="term" value="C:cytoplasmic vesicle membrane"/>
    <property type="evidence" value="ECO:0007669"/>
    <property type="project" value="UniProtKB-SubCell"/>
</dbReference>
<evidence type="ECO:0000256" key="12">
    <source>
        <dbReference type="ARBA" id="ARBA00023329"/>
    </source>
</evidence>
<keyword evidence="10 14" id="KW-1133">Transmembrane helix</keyword>
<evidence type="ECO:0000256" key="8">
    <source>
        <dbReference type="ARBA" id="ARBA00022837"/>
    </source>
</evidence>
<dbReference type="CDD" id="cd04018">
    <property type="entry name" value="C2C_Ferlin"/>
    <property type="match status" value="1"/>
</dbReference>
<evidence type="ECO:0000256" key="11">
    <source>
        <dbReference type="ARBA" id="ARBA00023136"/>
    </source>
</evidence>
<dbReference type="InterPro" id="IPR006614">
    <property type="entry name" value="Peroxin/Ferlin"/>
</dbReference>
<dbReference type="PROSITE" id="PS50004">
    <property type="entry name" value="C2"/>
    <property type="match status" value="6"/>
</dbReference>
<evidence type="ECO:0000256" key="10">
    <source>
        <dbReference type="ARBA" id="ARBA00022989"/>
    </source>
</evidence>
<keyword evidence="12" id="KW-0968">Cytoplasmic vesicle</keyword>
<keyword evidence="7" id="KW-0677">Repeat</keyword>
<dbReference type="InterPro" id="IPR035892">
    <property type="entry name" value="C2_domain_sf"/>
</dbReference>
<gene>
    <name evidence="16" type="ORF">HOLleu_34198</name>
</gene>
<dbReference type="SMART" id="SM01202">
    <property type="entry name" value="FerI"/>
    <property type="match status" value="1"/>
</dbReference>
<dbReference type="Gene3D" id="2.60.40.150">
    <property type="entry name" value="C2 domain"/>
    <property type="match status" value="5"/>
</dbReference>